<name>A0ABQ4Y9M3_9ASTR</name>
<feature type="region of interest" description="Disordered" evidence="1">
    <location>
        <begin position="1"/>
        <end position="73"/>
    </location>
</feature>
<reference evidence="2" key="1">
    <citation type="journal article" date="2022" name="Int. J. Mol. Sci.">
        <title>Draft Genome of Tanacetum Coccineum: Genomic Comparison of Closely Related Tanacetum-Family Plants.</title>
        <authorList>
            <person name="Yamashiro T."/>
            <person name="Shiraishi A."/>
            <person name="Nakayama K."/>
            <person name="Satake H."/>
        </authorList>
    </citation>
    <scope>NUCLEOTIDE SEQUENCE</scope>
</reference>
<evidence type="ECO:0000313" key="3">
    <source>
        <dbReference type="Proteomes" id="UP001151760"/>
    </source>
</evidence>
<dbReference type="EMBL" id="BQNB010010227">
    <property type="protein sequence ID" value="GJS74389.1"/>
    <property type="molecule type" value="Genomic_DNA"/>
</dbReference>
<reference evidence="2" key="2">
    <citation type="submission" date="2022-01" db="EMBL/GenBank/DDBJ databases">
        <authorList>
            <person name="Yamashiro T."/>
            <person name="Shiraishi A."/>
            <person name="Satake H."/>
            <person name="Nakayama K."/>
        </authorList>
    </citation>
    <scope>NUCLEOTIDE SEQUENCE</scope>
</reference>
<feature type="compositionally biased region" description="Pro residues" evidence="1">
    <location>
        <begin position="45"/>
        <end position="68"/>
    </location>
</feature>
<dbReference type="Proteomes" id="UP001151760">
    <property type="component" value="Unassembled WGS sequence"/>
</dbReference>
<feature type="compositionally biased region" description="Acidic residues" evidence="1">
    <location>
        <begin position="23"/>
        <end position="32"/>
    </location>
</feature>
<keyword evidence="3" id="KW-1185">Reference proteome</keyword>
<comment type="caution">
    <text evidence="2">The sequence shown here is derived from an EMBL/GenBank/DDBJ whole genome shotgun (WGS) entry which is preliminary data.</text>
</comment>
<evidence type="ECO:0000313" key="2">
    <source>
        <dbReference type="EMBL" id="GJS74389.1"/>
    </source>
</evidence>
<gene>
    <name evidence="2" type="ORF">Tco_0707230</name>
</gene>
<sequence length="156" mass="17358">MSRSSSTPVANESAHYPYTISSSEEEPFEDLESEHKATSYEIASPPKPSPATIIPPPPTVIPPPPTVIPTPTHQRPYLRQTARMRVIPPTQNPFGIYESVVPTQSVYHIGESSTPAPTRVTDRYLRQAAMDQPARPTGPRLDVPRNYRPDMNCQEL</sequence>
<organism evidence="2 3">
    <name type="scientific">Tanacetum coccineum</name>
    <dbReference type="NCBI Taxonomy" id="301880"/>
    <lineage>
        <taxon>Eukaryota</taxon>
        <taxon>Viridiplantae</taxon>
        <taxon>Streptophyta</taxon>
        <taxon>Embryophyta</taxon>
        <taxon>Tracheophyta</taxon>
        <taxon>Spermatophyta</taxon>
        <taxon>Magnoliopsida</taxon>
        <taxon>eudicotyledons</taxon>
        <taxon>Gunneridae</taxon>
        <taxon>Pentapetalae</taxon>
        <taxon>asterids</taxon>
        <taxon>campanulids</taxon>
        <taxon>Asterales</taxon>
        <taxon>Asteraceae</taxon>
        <taxon>Asteroideae</taxon>
        <taxon>Anthemideae</taxon>
        <taxon>Anthemidinae</taxon>
        <taxon>Tanacetum</taxon>
    </lineage>
</organism>
<proteinExistence type="predicted"/>
<feature type="region of interest" description="Disordered" evidence="1">
    <location>
        <begin position="128"/>
        <end position="156"/>
    </location>
</feature>
<feature type="compositionally biased region" description="Polar residues" evidence="1">
    <location>
        <begin position="1"/>
        <end position="10"/>
    </location>
</feature>
<protein>
    <submittedName>
        <fullName evidence="2">Uncharacterized protein</fullName>
    </submittedName>
</protein>
<evidence type="ECO:0000256" key="1">
    <source>
        <dbReference type="SAM" id="MobiDB-lite"/>
    </source>
</evidence>
<accession>A0ABQ4Y9M3</accession>